<sequence>MGAVREALERLTVRCDSPDGRIQAALRRQELSVRFRTGAYAQYGEEELAGQLSRLGTAAWSGYQRAYVRIIEDAGMTVPDPADRHLGQGLSEFLHARDRIEVAARSHNDLIKVHSVAMRLWRVRIRPGALAVLDESGFLAELLDVVAVVKRDFDTQVAELKQAA</sequence>
<evidence type="ECO:0000313" key="1">
    <source>
        <dbReference type="EMBL" id="TWJ11985.1"/>
    </source>
</evidence>
<keyword evidence="2" id="KW-1185">Reference proteome</keyword>
<protein>
    <submittedName>
        <fullName evidence="1">Uncharacterized protein</fullName>
    </submittedName>
</protein>
<organism evidence="1 2">
    <name type="scientific">Stackebrandtia albiflava</name>
    <dbReference type="NCBI Taxonomy" id="406432"/>
    <lineage>
        <taxon>Bacteria</taxon>
        <taxon>Bacillati</taxon>
        <taxon>Actinomycetota</taxon>
        <taxon>Actinomycetes</taxon>
        <taxon>Glycomycetales</taxon>
        <taxon>Glycomycetaceae</taxon>
        <taxon>Stackebrandtia</taxon>
    </lineage>
</organism>
<comment type="caution">
    <text evidence="1">The sequence shown here is derived from an EMBL/GenBank/DDBJ whole genome shotgun (WGS) entry which is preliminary data.</text>
</comment>
<dbReference type="AlphaFoldDB" id="A0A562V2B3"/>
<dbReference type="EMBL" id="VLLL01000006">
    <property type="protein sequence ID" value="TWJ11985.1"/>
    <property type="molecule type" value="Genomic_DNA"/>
</dbReference>
<accession>A0A562V2B3</accession>
<name>A0A562V2B3_9ACTN</name>
<dbReference type="Proteomes" id="UP000321617">
    <property type="component" value="Unassembled WGS sequence"/>
</dbReference>
<reference evidence="1 2" key="1">
    <citation type="journal article" date="2013" name="Stand. Genomic Sci.">
        <title>Genomic Encyclopedia of Type Strains, Phase I: The one thousand microbial genomes (KMG-I) project.</title>
        <authorList>
            <person name="Kyrpides N.C."/>
            <person name="Woyke T."/>
            <person name="Eisen J.A."/>
            <person name="Garrity G."/>
            <person name="Lilburn T.G."/>
            <person name="Beck B.J."/>
            <person name="Whitman W.B."/>
            <person name="Hugenholtz P."/>
            <person name="Klenk H.P."/>
        </authorList>
    </citation>
    <scope>NUCLEOTIDE SEQUENCE [LARGE SCALE GENOMIC DNA]</scope>
    <source>
        <strain evidence="1 2">DSM 45044</strain>
    </source>
</reference>
<proteinExistence type="predicted"/>
<evidence type="ECO:0000313" key="2">
    <source>
        <dbReference type="Proteomes" id="UP000321617"/>
    </source>
</evidence>
<gene>
    <name evidence="1" type="ORF">LX16_2730</name>
</gene>
<dbReference type="RefSeq" id="WP_147138744.1">
    <property type="nucleotide sequence ID" value="NZ_BAABIJ010000002.1"/>
</dbReference>